<dbReference type="RefSeq" id="WP_216375630.1">
    <property type="nucleotide sequence ID" value="NZ_JAGRYT010000038.1"/>
</dbReference>
<dbReference type="Proteomes" id="UP000686327">
    <property type="component" value="Unassembled WGS sequence"/>
</dbReference>
<evidence type="ECO:0000256" key="1">
    <source>
        <dbReference type="SAM" id="SignalP"/>
    </source>
</evidence>
<evidence type="ECO:0000313" key="3">
    <source>
        <dbReference type="Proteomes" id="UP000686327"/>
    </source>
</evidence>
<sequence length="146" mass="16015">MRKIAVLLSSLIVALCFIPASFADNQRYISIRNTDNVWVPGNICALQFRLDNGGSGEGFNRLEITLRLKDKAGKVLGEGVMEVVPFGDSDATRSQNGFMESECQESLEKIEITAASEEVNGTKIPLALSIFDPQYYKPLPMGIADK</sequence>
<feature type="signal peptide" evidence="1">
    <location>
        <begin position="1"/>
        <end position="23"/>
    </location>
</feature>
<keyword evidence="3" id="KW-1185">Reference proteome</keyword>
<gene>
    <name evidence="2" type="ORF">KC222_10010</name>
</gene>
<dbReference type="InterPro" id="IPR040755">
    <property type="entry name" value="IrmA"/>
</dbReference>
<dbReference type="Pfam" id="PF18673">
    <property type="entry name" value="IrmA"/>
    <property type="match status" value="1"/>
</dbReference>
<name>A0ABS6DGM0_9ENTR</name>
<dbReference type="EMBL" id="JAGRYU010000013">
    <property type="protein sequence ID" value="MBU4682348.1"/>
    <property type="molecule type" value="Genomic_DNA"/>
</dbReference>
<accession>A0ABS6DGM0</accession>
<organism evidence="2 3">
    <name type="scientific">Cedecea davisae</name>
    <dbReference type="NCBI Taxonomy" id="158484"/>
    <lineage>
        <taxon>Bacteria</taxon>
        <taxon>Pseudomonadati</taxon>
        <taxon>Pseudomonadota</taxon>
        <taxon>Gammaproteobacteria</taxon>
        <taxon>Enterobacterales</taxon>
        <taxon>Enterobacteriaceae</taxon>
        <taxon>Cedecea</taxon>
    </lineage>
</organism>
<evidence type="ECO:0000313" key="2">
    <source>
        <dbReference type="EMBL" id="MBU4682348.1"/>
    </source>
</evidence>
<feature type="chain" id="PRO_5045796425" evidence="1">
    <location>
        <begin position="24"/>
        <end position="146"/>
    </location>
</feature>
<comment type="caution">
    <text evidence="2">The sequence shown here is derived from an EMBL/GenBank/DDBJ whole genome shotgun (WGS) entry which is preliminary data.</text>
</comment>
<proteinExistence type="predicted"/>
<keyword evidence="1" id="KW-0732">Signal</keyword>
<protein>
    <submittedName>
        <fullName evidence="2">Uncharacterized protein</fullName>
    </submittedName>
</protein>
<reference evidence="2 3" key="1">
    <citation type="submission" date="2021-04" db="EMBL/GenBank/DDBJ databases">
        <authorList>
            <person name="Seiffert S.N."/>
        </authorList>
    </citation>
    <scope>NUCLEOTIDE SEQUENCE [LARGE SCALE GENOMIC DNA]</scope>
    <source>
        <strain evidence="2 3">1</strain>
    </source>
</reference>
<reference evidence="3" key="2">
    <citation type="submission" date="2023-07" db="EMBL/GenBank/DDBJ databases">
        <title>Cedecea davisae an AmpC producer and its therapeutic implications.</title>
        <authorList>
            <person name="Notter J."/>
        </authorList>
    </citation>
    <scope>NUCLEOTIDE SEQUENCE [LARGE SCALE GENOMIC DNA]</scope>
    <source>
        <strain evidence="3">1</strain>
    </source>
</reference>